<protein>
    <submittedName>
        <fullName evidence="6">Predicted acetyltransferase</fullName>
    </submittedName>
</protein>
<dbReference type="InterPro" id="IPR025559">
    <property type="entry name" value="Eis_dom"/>
</dbReference>
<dbReference type="Pfam" id="PF13527">
    <property type="entry name" value="Acetyltransf_9"/>
    <property type="match status" value="1"/>
</dbReference>
<comment type="similarity">
    <text evidence="3">Belongs to the acetyltransferase Eis family.</text>
</comment>
<dbReference type="Gene3D" id="3.30.1050.10">
    <property type="entry name" value="SCP2 sterol-binding domain"/>
    <property type="match status" value="1"/>
</dbReference>
<evidence type="ECO:0000259" key="5">
    <source>
        <dbReference type="Pfam" id="PF17668"/>
    </source>
</evidence>
<dbReference type="Proteomes" id="UP000194464">
    <property type="component" value="Unassembled WGS sequence"/>
</dbReference>
<feature type="domain" description="Eis-like acetyltransferase" evidence="5">
    <location>
        <begin position="186"/>
        <end position="304"/>
    </location>
</feature>
<dbReference type="Pfam" id="PF13530">
    <property type="entry name" value="SCP2_2"/>
    <property type="match status" value="1"/>
</dbReference>
<dbReference type="SUPFAM" id="SSF55729">
    <property type="entry name" value="Acyl-CoA N-acyltransferases (Nat)"/>
    <property type="match status" value="1"/>
</dbReference>
<keyword evidence="1 3" id="KW-0808">Transferase</keyword>
<dbReference type="HAMAP" id="MF_01812">
    <property type="entry name" value="Eis"/>
    <property type="match status" value="1"/>
</dbReference>
<evidence type="ECO:0000313" key="7">
    <source>
        <dbReference type="Proteomes" id="UP000194464"/>
    </source>
</evidence>
<evidence type="ECO:0000313" key="6">
    <source>
        <dbReference type="EMBL" id="SMQ73101.1"/>
    </source>
</evidence>
<evidence type="ECO:0000256" key="3">
    <source>
        <dbReference type="HAMAP-Rule" id="MF_01812"/>
    </source>
</evidence>
<feature type="binding site" evidence="3">
    <location>
        <begin position="98"/>
        <end position="103"/>
    </location>
    <ligand>
        <name>acetyl-CoA</name>
        <dbReference type="ChEBI" id="CHEBI:57288"/>
    </ligand>
</feature>
<dbReference type="InterPro" id="IPR041380">
    <property type="entry name" value="Acetyltransf_17"/>
</dbReference>
<sequence>MNLRTVELDHTDHAALDLWWGAASRGFLSKPETDVAVRAERRQLLVGSSILGVYDDTAAEPLVPVGTLGSFPTALSIPGGTVRALAITEVTVSTSHERRGIARSLMENRLHHAKATGAAVVALTASEATIYGRYGFAPATWEFTHEVDPKRVAWRGAPPAGRVHTLDPRSLATVAPGLFERSRGTGDIDRGVAWWKQALREVTIRHFSHGEGDTLALRYDDADGEPQGYALYRVGEEWGTIVVDDLVATTPEARYALWRHLTGISLTTKVTFNQAPTVEAVQWRLVDRRAVKTTARADSLWLRIVDVPTVLGARRFTVPGASDPREHLLDVEDTLGLAGGRFALRIDEHGAAVAERLGDVPESTDDNDAVRLTVNELSAVLLGGPRVSALAEAGLITGSSEAVRALDLAFATEQAPFLRTHF</sequence>
<keyword evidence="2 3" id="KW-0012">Acyltransferase</keyword>
<dbReference type="InterPro" id="IPR051554">
    <property type="entry name" value="Acetyltransferase_Eis"/>
</dbReference>
<comment type="subunit">
    <text evidence="3">Homohexamer; trimer of dimers.</text>
</comment>
<evidence type="ECO:0000256" key="1">
    <source>
        <dbReference type="ARBA" id="ARBA00022679"/>
    </source>
</evidence>
<accession>A0ABY1RI08</accession>
<feature type="active site" description="Proton acceptor; via carboxylate" evidence="3">
    <location>
        <position position="422"/>
    </location>
</feature>
<dbReference type="EMBL" id="FXWJ01000005">
    <property type="protein sequence ID" value="SMQ73101.1"/>
    <property type="molecule type" value="Genomic_DNA"/>
</dbReference>
<dbReference type="RefSeq" id="WP_086474744.1">
    <property type="nucleotide sequence ID" value="NZ_FXWJ01000005.1"/>
</dbReference>
<feature type="domain" description="Enhanced intracellular survival protein" evidence="4">
    <location>
        <begin position="307"/>
        <end position="418"/>
    </location>
</feature>
<name>A0ABY1RI08_9MICO</name>
<keyword evidence="7" id="KW-1185">Reference proteome</keyword>
<feature type="binding site" evidence="3">
    <location>
        <begin position="126"/>
        <end position="127"/>
    </location>
    <ligand>
        <name>acetyl-CoA</name>
        <dbReference type="ChEBI" id="CHEBI:57288"/>
    </ligand>
</feature>
<feature type="active site" description="Proton donor" evidence="3">
    <location>
        <position position="131"/>
    </location>
</feature>
<dbReference type="InterPro" id="IPR022902">
    <property type="entry name" value="NAcTrfase_Eis"/>
</dbReference>
<dbReference type="SUPFAM" id="SSF55718">
    <property type="entry name" value="SCP-like"/>
    <property type="match status" value="1"/>
</dbReference>
<gene>
    <name evidence="6" type="ORF">SAMN06295909_3088</name>
</gene>
<dbReference type="PANTHER" id="PTHR37817">
    <property type="entry name" value="N-ACETYLTRANSFERASE EIS"/>
    <property type="match status" value="1"/>
</dbReference>
<evidence type="ECO:0000259" key="4">
    <source>
        <dbReference type="Pfam" id="PF13530"/>
    </source>
</evidence>
<dbReference type="InterPro" id="IPR036527">
    <property type="entry name" value="SCP2_sterol-bd_dom_sf"/>
</dbReference>
<comment type="caution">
    <text evidence="6">The sequence shown here is derived from an EMBL/GenBank/DDBJ whole genome shotgun (WGS) entry which is preliminary data.</text>
</comment>
<reference evidence="6 7" key="1">
    <citation type="submission" date="2017-04" db="EMBL/GenBank/DDBJ databases">
        <authorList>
            <person name="Varghese N."/>
            <person name="Submissions S."/>
        </authorList>
    </citation>
    <scope>NUCLEOTIDE SEQUENCE [LARGE SCALE GENOMIC DNA]</scope>
    <source>
        <strain evidence="6 7">VKM Ac-1784</strain>
    </source>
</reference>
<dbReference type="PANTHER" id="PTHR37817:SF1">
    <property type="entry name" value="N-ACETYLTRANSFERASE EIS"/>
    <property type="match status" value="1"/>
</dbReference>
<dbReference type="InterPro" id="IPR016181">
    <property type="entry name" value="Acyl_CoA_acyltransferase"/>
</dbReference>
<proteinExistence type="inferred from homology"/>
<organism evidence="6 7">
    <name type="scientific">Plantibacter elymi</name>
    <name type="common">nom. nud.</name>
    <dbReference type="NCBI Taxonomy" id="199708"/>
    <lineage>
        <taxon>Bacteria</taxon>
        <taxon>Bacillati</taxon>
        <taxon>Actinomycetota</taxon>
        <taxon>Actinomycetes</taxon>
        <taxon>Micrococcales</taxon>
        <taxon>Microbacteriaceae</taxon>
        <taxon>Plantibacter</taxon>
    </lineage>
</organism>
<evidence type="ECO:0000256" key="2">
    <source>
        <dbReference type="ARBA" id="ARBA00023315"/>
    </source>
</evidence>
<dbReference type="Gene3D" id="3.40.630.30">
    <property type="match status" value="2"/>
</dbReference>
<feature type="binding site" evidence="3">
    <location>
        <begin position="90"/>
        <end position="92"/>
    </location>
    <ligand>
        <name>acetyl-CoA</name>
        <dbReference type="ChEBI" id="CHEBI:57288"/>
    </ligand>
</feature>
<dbReference type="Pfam" id="PF17668">
    <property type="entry name" value="Acetyltransf_17"/>
    <property type="match status" value="1"/>
</dbReference>